<keyword evidence="3" id="KW-0472">Membrane</keyword>
<reference evidence="8 9" key="1">
    <citation type="submission" date="2020-02" db="EMBL/GenBank/DDBJ databases">
        <authorList>
            <person name="Khan S.A."/>
            <person name="Jeon C.O."/>
            <person name="Chun B.H."/>
        </authorList>
    </citation>
    <scope>NUCLEOTIDE SEQUENCE [LARGE SCALE GENOMIC DNA]</scope>
    <source>
        <strain evidence="8 9">H239</strain>
    </source>
</reference>
<dbReference type="PANTHER" id="PTHR34001">
    <property type="entry name" value="BLL7405 PROTEIN"/>
    <property type="match status" value="1"/>
</dbReference>
<name>A0A6M1T3F8_9HYPH</name>
<dbReference type="EMBL" id="JAALFG010000006">
    <property type="protein sequence ID" value="NGP19351.1"/>
    <property type="molecule type" value="Genomic_DNA"/>
</dbReference>
<evidence type="ECO:0000256" key="1">
    <source>
        <dbReference type="ARBA" id="ARBA00004442"/>
    </source>
</evidence>
<evidence type="ECO:0000256" key="4">
    <source>
        <dbReference type="ARBA" id="ARBA00023237"/>
    </source>
</evidence>
<dbReference type="Gene3D" id="2.40.160.20">
    <property type="match status" value="1"/>
</dbReference>
<dbReference type="InterPro" id="IPR011250">
    <property type="entry name" value="OMP/PagP_B-barrel"/>
</dbReference>
<gene>
    <name evidence="8" type="ORF">G5575_18440</name>
</gene>
<comment type="subcellular location">
    <subcellularLocation>
        <location evidence="1">Cell outer membrane</location>
    </subcellularLocation>
</comment>
<dbReference type="Proteomes" id="UP000474802">
    <property type="component" value="Unassembled WGS sequence"/>
</dbReference>
<accession>A0A6M1T3F8</accession>
<evidence type="ECO:0000313" key="9">
    <source>
        <dbReference type="Proteomes" id="UP000474802"/>
    </source>
</evidence>
<reference evidence="8 9" key="2">
    <citation type="submission" date="2020-03" db="EMBL/GenBank/DDBJ databases">
        <title>Devosia chinhatensis sp. nov., isolated from a hexachlorocyclohexane (HCH) dump site in India.</title>
        <authorList>
            <person name="Kumar M."/>
            <person name="Lal R."/>
        </authorList>
    </citation>
    <scope>NUCLEOTIDE SEQUENCE [LARGE SCALE GENOMIC DNA]</scope>
    <source>
        <strain evidence="8 9">H239</strain>
    </source>
</reference>
<comment type="similarity">
    <text evidence="5">Belongs to the Omp25/RopB family.</text>
</comment>
<feature type="domain" description="Outer membrane protein beta-barrel" evidence="7">
    <location>
        <begin position="6"/>
        <end position="227"/>
    </location>
</feature>
<dbReference type="InterPro" id="IPR051692">
    <property type="entry name" value="OMP-like"/>
</dbReference>
<keyword evidence="4" id="KW-0998">Cell outer membrane</keyword>
<proteinExistence type="inferred from homology"/>
<sequence>MRLVLVLAAMGALAAPAAGVEIKPAPAGKMTDAGFDWTGFYAGLNGGTVAGHARAVSNTTIMITDTPVNGYVLGATLGANWQLQQFVLGAEGDLAWAGASGTALCTVVPANNCDTDLSWLGTIKARAGVAFDRTLLFANGGFVTAGASMRVSPAVAGTSGVFEERYSGWTVGVGAEVSITKAVSVKAEYNLNEFSEKLAPVDSLRDGEVTSVRPVLHTVKVGANWHF</sequence>
<dbReference type="SUPFAM" id="SSF56925">
    <property type="entry name" value="OMPA-like"/>
    <property type="match status" value="1"/>
</dbReference>
<dbReference type="Pfam" id="PF13505">
    <property type="entry name" value="OMP_b-brl"/>
    <property type="match status" value="1"/>
</dbReference>
<organism evidence="8 9">
    <name type="scientific">Devosia aurantiaca</name>
    <dbReference type="NCBI Taxonomy" id="2714858"/>
    <lineage>
        <taxon>Bacteria</taxon>
        <taxon>Pseudomonadati</taxon>
        <taxon>Pseudomonadota</taxon>
        <taxon>Alphaproteobacteria</taxon>
        <taxon>Hyphomicrobiales</taxon>
        <taxon>Devosiaceae</taxon>
        <taxon>Devosia</taxon>
    </lineage>
</organism>
<comment type="caution">
    <text evidence="8">The sequence shown here is derived from an EMBL/GenBank/DDBJ whole genome shotgun (WGS) entry which is preliminary data.</text>
</comment>
<dbReference type="InterPro" id="IPR027385">
    <property type="entry name" value="Beta-barrel_OMP"/>
</dbReference>
<evidence type="ECO:0000256" key="6">
    <source>
        <dbReference type="SAM" id="SignalP"/>
    </source>
</evidence>
<evidence type="ECO:0000259" key="7">
    <source>
        <dbReference type="Pfam" id="PF13505"/>
    </source>
</evidence>
<protein>
    <submittedName>
        <fullName evidence="8">Porin family protein</fullName>
    </submittedName>
</protein>
<dbReference type="PANTHER" id="PTHR34001:SF3">
    <property type="entry name" value="BLL7405 PROTEIN"/>
    <property type="match status" value="1"/>
</dbReference>
<keyword evidence="2 6" id="KW-0732">Signal</keyword>
<keyword evidence="9" id="KW-1185">Reference proteome</keyword>
<evidence type="ECO:0000256" key="2">
    <source>
        <dbReference type="ARBA" id="ARBA00022729"/>
    </source>
</evidence>
<feature type="chain" id="PRO_5026758238" evidence="6">
    <location>
        <begin position="18"/>
        <end position="227"/>
    </location>
</feature>
<feature type="signal peptide" evidence="6">
    <location>
        <begin position="1"/>
        <end position="17"/>
    </location>
</feature>
<evidence type="ECO:0000313" key="8">
    <source>
        <dbReference type="EMBL" id="NGP19351.1"/>
    </source>
</evidence>
<dbReference type="GO" id="GO:0009279">
    <property type="term" value="C:cell outer membrane"/>
    <property type="evidence" value="ECO:0007669"/>
    <property type="project" value="UniProtKB-SubCell"/>
</dbReference>
<evidence type="ECO:0000256" key="5">
    <source>
        <dbReference type="ARBA" id="ARBA00038306"/>
    </source>
</evidence>
<dbReference type="RefSeq" id="WP_164535608.1">
    <property type="nucleotide sequence ID" value="NZ_JAALFG010000006.1"/>
</dbReference>
<dbReference type="AlphaFoldDB" id="A0A6M1T3F8"/>
<evidence type="ECO:0000256" key="3">
    <source>
        <dbReference type="ARBA" id="ARBA00023136"/>
    </source>
</evidence>